<comment type="caution">
    <text evidence="2">The sequence shown here is derived from an EMBL/GenBank/DDBJ whole genome shotgun (WGS) entry which is preliminary data.</text>
</comment>
<name>A0A5N5DEV8_9PEZI</name>
<feature type="region of interest" description="Disordered" evidence="1">
    <location>
        <begin position="153"/>
        <end position="234"/>
    </location>
</feature>
<evidence type="ECO:0000256" key="1">
    <source>
        <dbReference type="SAM" id="MobiDB-lite"/>
    </source>
</evidence>
<evidence type="ECO:0000313" key="2">
    <source>
        <dbReference type="EMBL" id="KAB2576338.1"/>
    </source>
</evidence>
<dbReference type="Proteomes" id="UP000325902">
    <property type="component" value="Unassembled WGS sequence"/>
</dbReference>
<evidence type="ECO:0000313" key="3">
    <source>
        <dbReference type="Proteomes" id="UP000325902"/>
    </source>
</evidence>
<dbReference type="EMBL" id="VCHE01000025">
    <property type="protein sequence ID" value="KAB2576338.1"/>
    <property type="molecule type" value="Genomic_DNA"/>
</dbReference>
<reference evidence="2 3" key="1">
    <citation type="journal article" date="2019" name="Sci. Rep.">
        <title>A multi-omics analysis of the grapevine pathogen Lasiodiplodia theobromae reveals that temperature affects the expression of virulence- and pathogenicity-related genes.</title>
        <authorList>
            <person name="Felix C."/>
            <person name="Meneses R."/>
            <person name="Goncalves M.F.M."/>
            <person name="Tilleman L."/>
            <person name="Duarte A.S."/>
            <person name="Jorrin-Novo J.V."/>
            <person name="Van de Peer Y."/>
            <person name="Deforce D."/>
            <person name="Van Nieuwerburgh F."/>
            <person name="Esteves A.C."/>
            <person name="Alves A."/>
        </authorList>
    </citation>
    <scope>NUCLEOTIDE SEQUENCE [LARGE SCALE GENOMIC DNA]</scope>
    <source>
        <strain evidence="2 3">LA-SOL3</strain>
    </source>
</reference>
<keyword evidence="3" id="KW-1185">Reference proteome</keyword>
<protein>
    <submittedName>
        <fullName evidence="2">Uncharacterized protein</fullName>
    </submittedName>
</protein>
<dbReference type="AlphaFoldDB" id="A0A5N5DEV8"/>
<feature type="compositionally biased region" description="Low complexity" evidence="1">
    <location>
        <begin position="213"/>
        <end position="234"/>
    </location>
</feature>
<dbReference type="OrthoDB" id="3962648at2759"/>
<proteinExistence type="predicted"/>
<organism evidence="2 3">
    <name type="scientific">Lasiodiplodia theobromae</name>
    <dbReference type="NCBI Taxonomy" id="45133"/>
    <lineage>
        <taxon>Eukaryota</taxon>
        <taxon>Fungi</taxon>
        <taxon>Dikarya</taxon>
        <taxon>Ascomycota</taxon>
        <taxon>Pezizomycotina</taxon>
        <taxon>Dothideomycetes</taxon>
        <taxon>Dothideomycetes incertae sedis</taxon>
        <taxon>Botryosphaeriales</taxon>
        <taxon>Botryosphaeriaceae</taxon>
        <taxon>Lasiodiplodia</taxon>
    </lineage>
</organism>
<feature type="region of interest" description="Disordered" evidence="1">
    <location>
        <begin position="100"/>
        <end position="134"/>
    </location>
</feature>
<accession>A0A5N5DEV8</accession>
<sequence length="435" mass="47797">MTTTWIRLSLYGGDETTNTFLIPTLNISTYSDLTKAIHSIFRISAEAFPSFDVHTENDSECDNEAVFLLSPHLWDLGLYFSHAPEKAVEVFVHFKPPSAAPVQEKEEEQPAVGSPIKSRAASPKDEQHQHQEWSQDEIDAAEALLALSRAQPAPQLLPSPQPQQHHPQNSSKRARNSSTTTSSDSSSSGSSPIVRKRRARSLAGAPPTRHEPSSSSSAPLSSVPSSGLSSPPADDVLDAQAVDLQQQQQQHELDQQPLVLQQEEQEQEEQEDKRGTPPAPPAPQTVTLHLRYLNRMTRSHGATVPDLVLRAVPAARRLADMEDVVKNHACEAFLLLTMDSGESGGGSSGRGRRQQKQKLTQRQGLELVECLAVRVVLDGFTGDALRERKTVGEYAVGEEGEEGEEKVVRGTVEMWREEHIAMEVLRRESPTGDGE</sequence>
<feature type="compositionally biased region" description="Low complexity" evidence="1">
    <location>
        <begin position="177"/>
        <end position="191"/>
    </location>
</feature>
<feature type="compositionally biased region" description="Basic and acidic residues" evidence="1">
    <location>
        <begin position="122"/>
        <end position="133"/>
    </location>
</feature>
<gene>
    <name evidence="2" type="ORF">DBV05_g5145</name>
</gene>
<feature type="region of interest" description="Disordered" evidence="1">
    <location>
        <begin position="263"/>
        <end position="284"/>
    </location>
</feature>